<evidence type="ECO:0000256" key="7">
    <source>
        <dbReference type="ARBA" id="ARBA00023136"/>
    </source>
</evidence>
<keyword evidence="4 9" id="KW-0812">Transmembrane</keyword>
<comment type="subcellular location">
    <subcellularLocation>
        <location evidence="1">Membrane</location>
        <topology evidence="1">Multi-pass membrane protein</topology>
    </subcellularLocation>
</comment>
<comment type="similarity">
    <text evidence="2">Belongs to the ST7 family.</text>
</comment>
<evidence type="ECO:0000313" key="13">
    <source>
        <dbReference type="EMBL" id="CAD5219462.1"/>
    </source>
</evidence>
<keyword evidence="3" id="KW-0813">Transport</keyword>
<dbReference type="PANTHER" id="PTHR12745">
    <property type="entry name" value="SUPPRESSION OF TUMORIGENICITY 7"/>
    <property type="match status" value="1"/>
</dbReference>
<keyword evidence="6 9" id="KW-1133">Transmembrane helix</keyword>
<evidence type="ECO:0000256" key="5">
    <source>
        <dbReference type="ARBA" id="ARBA00022927"/>
    </source>
</evidence>
<evidence type="ECO:0000256" key="4">
    <source>
        <dbReference type="ARBA" id="ARBA00022692"/>
    </source>
</evidence>
<organism evidence="13 14">
    <name type="scientific">Bursaphelenchus okinawaensis</name>
    <dbReference type="NCBI Taxonomy" id="465554"/>
    <lineage>
        <taxon>Eukaryota</taxon>
        <taxon>Metazoa</taxon>
        <taxon>Ecdysozoa</taxon>
        <taxon>Nematoda</taxon>
        <taxon>Chromadorea</taxon>
        <taxon>Rhabditida</taxon>
        <taxon>Tylenchina</taxon>
        <taxon>Tylenchomorpha</taxon>
        <taxon>Aphelenchoidea</taxon>
        <taxon>Aphelenchoididae</taxon>
        <taxon>Bursaphelenchus</taxon>
    </lineage>
</organism>
<protein>
    <recommendedName>
        <fullName evidence="8">Protein ST7 homolog</fullName>
    </recommendedName>
</protein>
<evidence type="ECO:0000256" key="1">
    <source>
        <dbReference type="ARBA" id="ARBA00004141"/>
    </source>
</evidence>
<feature type="transmembrane region" description="Helical" evidence="9">
    <location>
        <begin position="52"/>
        <end position="74"/>
    </location>
</feature>
<dbReference type="Proteomes" id="UP000614601">
    <property type="component" value="Unassembled WGS sequence"/>
</dbReference>
<keyword evidence="5" id="KW-0653">Protein transport</keyword>
<reference evidence="13" key="1">
    <citation type="submission" date="2020-09" db="EMBL/GenBank/DDBJ databases">
        <authorList>
            <person name="Kikuchi T."/>
        </authorList>
    </citation>
    <scope>NUCLEOTIDE SEQUENCE</scope>
    <source>
        <strain evidence="13">SH1</strain>
    </source>
</reference>
<accession>A0A811KTJ9</accession>
<dbReference type="OrthoDB" id="294853at2759"/>
<evidence type="ECO:0000259" key="11">
    <source>
        <dbReference type="Pfam" id="PF16206"/>
    </source>
</evidence>
<keyword evidence="7 9" id="KW-0472">Membrane</keyword>
<name>A0A811KTJ9_9BILA</name>
<feature type="domain" description="Mon2/Sec7/BIG1-like dimerisation and cyclophilin-binding" evidence="12">
    <location>
        <begin position="553"/>
        <end position="730"/>
    </location>
</feature>
<evidence type="ECO:0000256" key="2">
    <source>
        <dbReference type="ARBA" id="ARBA00009751"/>
    </source>
</evidence>
<evidence type="ECO:0000256" key="8">
    <source>
        <dbReference type="ARBA" id="ARBA00040270"/>
    </source>
</evidence>
<dbReference type="SUPFAM" id="SSF48371">
    <property type="entry name" value="ARM repeat"/>
    <property type="match status" value="1"/>
</dbReference>
<dbReference type="Pfam" id="PF16213">
    <property type="entry name" value="DCB"/>
    <property type="match status" value="1"/>
</dbReference>
<dbReference type="Pfam" id="PF04184">
    <property type="entry name" value="ST7"/>
    <property type="match status" value="1"/>
</dbReference>
<dbReference type="GO" id="GO:0015031">
    <property type="term" value="P:protein transport"/>
    <property type="evidence" value="ECO:0007669"/>
    <property type="project" value="UniProtKB-KW"/>
</dbReference>
<dbReference type="InterPro" id="IPR032629">
    <property type="entry name" value="DCB_dom"/>
</dbReference>
<evidence type="ECO:0000256" key="9">
    <source>
        <dbReference type="SAM" id="Phobius"/>
    </source>
</evidence>
<dbReference type="Pfam" id="PF16206">
    <property type="entry name" value="Mon2_C"/>
    <property type="match status" value="3"/>
</dbReference>
<feature type="domain" description="Mon2 C-terminal" evidence="11">
    <location>
        <begin position="1534"/>
        <end position="1703"/>
    </location>
</feature>
<keyword evidence="14" id="KW-1185">Reference proteome</keyword>
<gene>
    <name evidence="13" type="ORF">BOKJ2_LOCUS8456</name>
</gene>
<sequence length="2199" mass="247178">MFGWPSLTTRSYFWLLYALSALFAIYCLRGPLKIPDVFSLSSYFNNLTPKFYVALTGTSSLVSGIILIFEWWYFKNNNLDNGMDLDDQSDVDDAIEQNKCENGAEELANDCKVWRNPTALFRGAEYQRFTRMTQREPLTFHDLNLSAQDHQQIFCCEQDVGREDYEIMQLAWRERDGISRIKAAKRALDINADCAPALILLAEEDCSTLTEAEELLRRAQRPAEIAYRRSQALGQYDPDSAERTRDMNMLVFIRRRIAMILRRQGRLREAIKIMRDLIKEYPLMNVMNIHENLIEALLEQRAYADAQAVLAKYDDIALPKSATICFSSALLKTRLIADKFETDSLRRRGFSSAEMSAVEAIHRAVEFNPHVPLYLLEMKPLILPPEHILKRGDSEAIAYAFWHLPHWKRVEGALQVLQYTWEGTFRLIPNPTEKGHLFYPYPATTAVSEKELLPGWHELSIYPKRSFPFGTILTTLLCIAVAISAIILHQFPQSFNDVMEKCSVYVIAISSSMIEYAYNFIPENVLALIASKSPSPSVVNQPKGMTASIQSTDSNKLIDYLLSDLRSLSTEAKKKHNHVKDAAESCLVKIRNISTNSQPHSLLQNMRSGCNEILHPMILGCSTRVPKLVQISLQGIQHMLQYRVVSPNSASTIVNELWNLAENECEELRVLQTVTSFVNSELLVTDTALAKCIVLSIKLNFSKDPSVINAANAAVRQLFSCVFERVIQEDGMKGAEMTIVSEIVREQSSQAPPTLRPCAADGYMLLKDLCALVKREQPVWLDGVQRITLTLSLELLEAILKNYPSIFFKHSEYADLLKNSICPQLVKLFAHDKDSKAVSHINSRDAQVAASQLNRRSVSSLSSASIQSTSSSQRPYFSVIMRALRITYILISFYHKVLALQCEILLSFLLELLSPEHSVWQSAVALEVLHRLTVQPELLAWMCENFDMQPEGVPLVRNILTKLKGFIQKTLEAASIDETLKEKENQSVSTFGQTGFLYNGVFVPLNENLSAKRWMILEWLDKHDPAAVPEGYTLSVAYFSMVDLTHSIYAVVEEDNSPTYQEKPTDSKNKFEVASQLYLSSYDRLIEGLNLLLECSVDDSITEAVLNSLSTVMVMGCKVGNVEAKDATVRAICQAALPQGYFGSFVEPLCPGNEKENKLEGTNNNVDKDRVTSQTIGEPSQVVVMSTVCPVSMNSNQSNTNVMLTAKNLQVGRLLINSVQQCGDRLLNSWEVVLSTLQHLFWILGIKSTANGAFKMDTSTEGKASNGAAIVTTAVTSELPELNTMLNKLFESTSKYDETSLHHVIASLCKLSNDGMIVGKQNLSKEPSLFPLARLLQTAENNLNRFVIFWRPVTSHLLEICVHPNGILRDWGALCLTSLVKSALKSLNDEDPKVDIVKQEQLILSPLSAMNESEYIDVRSKQIDCLLNVLQSDRHHLSPELWPVVINIVTAVVEHKSVANAELVDQGFGIAKLLIKEFLSGLPLDCVQLVVETDAKYGHQQLNMNISLAAVGLLWDISDFVSGISHVGGGNENVEQMWLVIYNCLSELCVDSRPPVRKSACDTLLQTVAAHGHILKASTWDHMVWKILFPMLDKVRVETKNASTKKADSSALGAPNMILHHSRDTESKQWAETTVRTFGGVVKIFNAQRNTLVELKTFEECWKTLLKFIEYVAGTDNSEMSLAALKNFQELLFGRAQTAADPKKKKNGLSNEEQALPLPEKLWMTSWKAFMNIAEVVTSPTIPEASLSTAELMAATSDYQKHFIPGTFHFTTLLSAFQPLFYRVCKKLGSEDVIGILSIFKRIVSTPMSDQTPFMMTAQNSEINPSQECILDCMYVIFQEQCEPNSKLRPILPDLLKTLLEFVGFSTRPPVSGFVQKDKQVNWAQQNLISFAELSLRTSVAYYSKVYNYPEVLEQQVFVNFIYAIKEPLSLKYQCPSQTTWKIAANFFVQICGIGLPIARENVVQFSGLWNVLADAIEDFLFTKFKSETPLNADERKRHEYIDCQIIELIRVEVLPYASRLPREFMQRMIEILNRGSINAMDSNDVMDSFQQRADLSRVCFDALLSMSKGGDDSTESGKNNVVLNSLGSTAITSLLNRCKQVLNNYARDEQGAGHFRLPQERIFETISVLRAISTLIDGLSKHPEAVHSSLYQHLVSLHPNLVQLIPSCRSDQQIELALMTALNSYQTLLLINIHNRNL</sequence>
<dbReference type="Proteomes" id="UP000783686">
    <property type="component" value="Unassembled WGS sequence"/>
</dbReference>
<dbReference type="InterPro" id="IPR016024">
    <property type="entry name" value="ARM-type_fold"/>
</dbReference>
<dbReference type="Gene3D" id="1.25.40.10">
    <property type="entry name" value="Tetratricopeptide repeat domain"/>
    <property type="match status" value="1"/>
</dbReference>
<evidence type="ECO:0000256" key="6">
    <source>
        <dbReference type="ARBA" id="ARBA00022989"/>
    </source>
</evidence>
<dbReference type="EMBL" id="CAJFDH010000004">
    <property type="protein sequence ID" value="CAD5219462.1"/>
    <property type="molecule type" value="Genomic_DNA"/>
</dbReference>
<feature type="transmembrane region" description="Helical" evidence="9">
    <location>
        <begin position="12"/>
        <end position="32"/>
    </location>
</feature>
<evidence type="ECO:0000256" key="3">
    <source>
        <dbReference type="ARBA" id="ARBA00022448"/>
    </source>
</evidence>
<feature type="domain" description="Mon2 C-terminal" evidence="11">
    <location>
        <begin position="1721"/>
        <end position="2190"/>
    </location>
</feature>
<dbReference type="InterPro" id="IPR032817">
    <property type="entry name" value="Mon2_C"/>
</dbReference>
<dbReference type="Pfam" id="PF12783">
    <property type="entry name" value="Sec7-like_HUS"/>
    <property type="match status" value="2"/>
</dbReference>
<feature type="domain" description="Mon2/Sec7/BIG1-like HUS" evidence="10">
    <location>
        <begin position="872"/>
        <end position="951"/>
    </location>
</feature>
<evidence type="ECO:0000259" key="12">
    <source>
        <dbReference type="Pfam" id="PF16213"/>
    </source>
</evidence>
<feature type="domain" description="Mon2/Sec7/BIG1-like HUS" evidence="10">
    <location>
        <begin position="759"/>
        <end position="835"/>
    </location>
</feature>
<feature type="transmembrane region" description="Helical" evidence="9">
    <location>
        <begin position="467"/>
        <end position="488"/>
    </location>
</feature>
<proteinExistence type="inferred from homology"/>
<comment type="caution">
    <text evidence="13">The sequence shown here is derived from an EMBL/GenBank/DDBJ whole genome shotgun (WGS) entry which is preliminary data.</text>
</comment>
<dbReference type="GO" id="GO:0016020">
    <property type="term" value="C:membrane"/>
    <property type="evidence" value="ECO:0007669"/>
    <property type="project" value="UniProtKB-SubCell"/>
</dbReference>
<dbReference type="InterPro" id="IPR032691">
    <property type="entry name" value="Mon2/Sec7/BIG1-like_HUS"/>
</dbReference>
<dbReference type="EMBL" id="CAJFCW020000004">
    <property type="protein sequence ID" value="CAG9112553.1"/>
    <property type="molecule type" value="Genomic_DNA"/>
</dbReference>
<feature type="domain" description="Mon2 C-terminal" evidence="11">
    <location>
        <begin position="1477"/>
        <end position="1522"/>
    </location>
</feature>
<evidence type="ECO:0000259" key="10">
    <source>
        <dbReference type="Pfam" id="PF12783"/>
    </source>
</evidence>
<dbReference type="CDD" id="cd11557">
    <property type="entry name" value="ST7"/>
    <property type="match status" value="1"/>
</dbReference>
<evidence type="ECO:0000313" key="14">
    <source>
        <dbReference type="Proteomes" id="UP000614601"/>
    </source>
</evidence>
<dbReference type="PANTHER" id="PTHR12745:SF6">
    <property type="entry name" value="PROTEIN ST7 HOMOLOG"/>
    <property type="match status" value="1"/>
</dbReference>
<dbReference type="InterPro" id="IPR007311">
    <property type="entry name" value="ST7"/>
</dbReference>
<dbReference type="InterPro" id="IPR011990">
    <property type="entry name" value="TPR-like_helical_dom_sf"/>
</dbReference>